<keyword evidence="1" id="KW-0808">Transferase</keyword>
<accession>A0AC61PIB7</accession>
<organism evidence="1 2">
    <name type="scientific">Aristaeella lactis</name>
    <dbReference type="NCBI Taxonomy" id="3046383"/>
    <lineage>
        <taxon>Bacteria</taxon>
        <taxon>Bacillati</taxon>
        <taxon>Bacillota</taxon>
        <taxon>Clostridia</taxon>
        <taxon>Eubacteriales</taxon>
        <taxon>Aristaeellaceae</taxon>
        <taxon>Aristaeella</taxon>
    </lineage>
</organism>
<name>A0AC61PIB7_9FIRM</name>
<gene>
    <name evidence="1" type="ORF">SAMN06297397_0538</name>
</gene>
<evidence type="ECO:0000313" key="2">
    <source>
        <dbReference type="Proteomes" id="UP000192328"/>
    </source>
</evidence>
<keyword evidence="1" id="KW-0489">Methyltransferase</keyword>
<reference evidence="1" key="1">
    <citation type="submission" date="2017-04" db="EMBL/GenBank/DDBJ databases">
        <authorList>
            <person name="Varghese N."/>
            <person name="Submissions S."/>
        </authorList>
    </citation>
    <scope>NUCLEOTIDE SEQUENCE</scope>
    <source>
        <strain evidence="1">WTE2008</strain>
    </source>
</reference>
<proteinExistence type="predicted"/>
<keyword evidence="2" id="KW-1185">Reference proteome</keyword>
<dbReference type="Proteomes" id="UP000192328">
    <property type="component" value="Unassembled WGS sequence"/>
</dbReference>
<sequence>MHSGIMIVSLGSGDPELMNGKSLQAFHDASSVVLRTGKHPFAKWLNDNGLSYTTLDALYEDADSFDHLNSMIAERLIRLSADSVVVYAVADAYTDSSVRWLLQHRPDSIQISVIPSVGFHDLYLASSVVLLNDSNIQISSAYDLLFSDFYNPNISLLITEIDNEILAGQIKIFLSDKLDDESTVYLFSGHNSYSPVPVKLYELDRQMGLDHRSALLIPGSDCLSRSRHNLEDLASIMETLRSDHGCPWDRIQTHDSLKTYLIEEAWECVAAIDQDDQDHLCEELGDLLFQIVFHASIGKAFDEFTLNDIISTVCNKMIRRHPHVFADTELADPSAVSETWEQIKQSETGNNTVLTSLEDVSTSLPSLKYASKTLKKLDRIVGTHRPTDKIVSDIKKQLNRICSGQQTPETSLVYGSLLLLCCELCYRSGLDSEVILHQTVDHLKSCLSKAETRLLQDGKSLEHLTFEELCVYLKYVEGEIE</sequence>
<evidence type="ECO:0000313" key="1">
    <source>
        <dbReference type="EMBL" id="SMC38982.1"/>
    </source>
</evidence>
<comment type="caution">
    <text evidence="1">The sequence shown here is derived from an EMBL/GenBank/DDBJ whole genome shotgun (WGS) entry which is preliminary data.</text>
</comment>
<protein>
    <submittedName>
        <fullName evidence="1">Tetrapyrrole methylase family protein / MazG family protein</fullName>
    </submittedName>
</protein>
<dbReference type="EMBL" id="FWXZ01000001">
    <property type="protein sequence ID" value="SMC38982.1"/>
    <property type="molecule type" value="Genomic_DNA"/>
</dbReference>